<dbReference type="Gene3D" id="3.40.605.10">
    <property type="entry name" value="Aldehyde Dehydrogenase, Chain A, domain 1"/>
    <property type="match status" value="1"/>
</dbReference>
<dbReference type="Pfam" id="PF00171">
    <property type="entry name" value="Aldedh"/>
    <property type="match status" value="1"/>
</dbReference>
<dbReference type="PANTHER" id="PTHR43353">
    <property type="entry name" value="SUCCINATE-SEMIALDEHYDE DEHYDROGENASE, MITOCHONDRIAL"/>
    <property type="match status" value="1"/>
</dbReference>
<evidence type="ECO:0000313" key="4">
    <source>
        <dbReference type="EMBL" id="MCS0658976.1"/>
    </source>
</evidence>
<dbReference type="RefSeq" id="WP_258812161.1">
    <property type="nucleotide sequence ID" value="NZ_JANUGU010000003.1"/>
</dbReference>
<evidence type="ECO:0000256" key="1">
    <source>
        <dbReference type="ARBA" id="ARBA00009986"/>
    </source>
</evidence>
<dbReference type="CDD" id="cd07103">
    <property type="entry name" value="ALDH_F5_SSADH_GabD"/>
    <property type="match status" value="1"/>
</dbReference>
<reference evidence="4 5" key="1">
    <citation type="submission" date="2022-08" db="EMBL/GenBank/DDBJ databases">
        <title>Reclassification of Massilia species as members of the genera Telluria, Duganella, Pseudoduganella, Mokoshia gen. nov. and Zemynaea gen. nov. using orthogonal and non-orthogonal genome-based approaches.</title>
        <authorList>
            <person name="Bowman J.P."/>
        </authorList>
    </citation>
    <scope>NUCLEOTIDE SEQUENCE [LARGE SCALE GENOMIC DNA]</scope>
    <source>
        <strain evidence="4 5">JCM 31606</strain>
    </source>
</reference>
<dbReference type="InterPro" id="IPR016160">
    <property type="entry name" value="Ald_DH_CS_CYS"/>
</dbReference>
<protein>
    <submittedName>
        <fullName evidence="4">NAD-dependent succinate-semialdehyde dehydrogenase</fullName>
    </submittedName>
</protein>
<accession>A0ABT2CYC2</accession>
<name>A0ABT2CYC2_9BURK</name>
<comment type="caution">
    <text evidence="4">The sequence shown here is derived from an EMBL/GenBank/DDBJ whole genome shotgun (WGS) entry which is preliminary data.</text>
</comment>
<organism evidence="4 5">
    <name type="scientific">Massilia terrae</name>
    <dbReference type="NCBI Taxonomy" id="1811224"/>
    <lineage>
        <taxon>Bacteria</taxon>
        <taxon>Pseudomonadati</taxon>
        <taxon>Pseudomonadota</taxon>
        <taxon>Betaproteobacteria</taxon>
        <taxon>Burkholderiales</taxon>
        <taxon>Oxalobacteraceae</taxon>
        <taxon>Telluria group</taxon>
        <taxon>Massilia</taxon>
    </lineage>
</organism>
<dbReference type="PROSITE" id="PS00070">
    <property type="entry name" value="ALDEHYDE_DEHYDR_CYS"/>
    <property type="match status" value="1"/>
</dbReference>
<evidence type="ECO:0000256" key="2">
    <source>
        <dbReference type="ARBA" id="ARBA00023002"/>
    </source>
</evidence>
<dbReference type="SUPFAM" id="SSF53720">
    <property type="entry name" value="ALDH-like"/>
    <property type="match status" value="1"/>
</dbReference>
<evidence type="ECO:0000313" key="5">
    <source>
        <dbReference type="Proteomes" id="UP001204621"/>
    </source>
</evidence>
<dbReference type="InterPro" id="IPR016161">
    <property type="entry name" value="Ald_DH/histidinol_DH"/>
</dbReference>
<proteinExistence type="inferred from homology"/>
<gene>
    <name evidence="4" type="ORF">NX778_12970</name>
</gene>
<keyword evidence="5" id="KW-1185">Reference proteome</keyword>
<dbReference type="InterPro" id="IPR015590">
    <property type="entry name" value="Aldehyde_DH_dom"/>
</dbReference>
<feature type="domain" description="Aldehyde dehydrogenase" evidence="3">
    <location>
        <begin position="24"/>
        <end position="484"/>
    </location>
</feature>
<dbReference type="EMBL" id="JANUGU010000003">
    <property type="protein sequence ID" value="MCS0658976.1"/>
    <property type="molecule type" value="Genomic_DNA"/>
</dbReference>
<sequence length="488" mass="51719">MQLEMQMRDGEALPRPQFLIDGRWRNGRGAVQTDIHNPATGVRIGSYASPSAADLDEVLASAAAAFARWRIVPAQRRALVLHAAASLIRERTEQIARVLTMEQGKPLAEARSEVTATSDMFDWCAEEGLRAYGRVIPARLPGMRHMVLKEPVGPVAAFAAWNFPARNPGFKMAAALAAGCSCIIKPAEETPMTCLMLAQALLDAGLPAGTLNVVYGDPASISQQLIASPVVRKVSLTGSTRVGKLLAGIAADGVKKLTLELGGHAPVIVCADADLEHAVRQSLAAKFRNAGQQCIAPTRFFVQEQCYDEFVSMFSHAVSSIKVGDGRAPGTEMGPVVSQRRRAAIEQMIDDAAALHARVSRPDLGPLASASCFLAPTVLSDVPDSASIMREEPFGPVAAITPFASVDEVIARANSLPYGLAAYAFTASQRTANRIGEELEAGMVGINTCKVSGIELPFGGVKESGYGVEGGLEALDAYSVSKTISTMY</sequence>
<dbReference type="InterPro" id="IPR016163">
    <property type="entry name" value="Ald_DH_C"/>
</dbReference>
<dbReference type="InterPro" id="IPR016162">
    <property type="entry name" value="Ald_DH_N"/>
</dbReference>
<evidence type="ECO:0000259" key="3">
    <source>
        <dbReference type="Pfam" id="PF00171"/>
    </source>
</evidence>
<dbReference type="Gene3D" id="3.40.309.10">
    <property type="entry name" value="Aldehyde Dehydrogenase, Chain A, domain 2"/>
    <property type="match status" value="1"/>
</dbReference>
<dbReference type="InterPro" id="IPR050740">
    <property type="entry name" value="Aldehyde_DH_Superfamily"/>
</dbReference>
<comment type="similarity">
    <text evidence="1">Belongs to the aldehyde dehydrogenase family.</text>
</comment>
<dbReference type="PANTHER" id="PTHR43353:SF5">
    <property type="entry name" value="SUCCINATE-SEMIALDEHYDE DEHYDROGENASE, MITOCHONDRIAL"/>
    <property type="match status" value="1"/>
</dbReference>
<dbReference type="Proteomes" id="UP001204621">
    <property type="component" value="Unassembled WGS sequence"/>
</dbReference>
<keyword evidence="2" id="KW-0560">Oxidoreductase</keyword>